<dbReference type="GO" id="GO:0005524">
    <property type="term" value="F:ATP binding"/>
    <property type="evidence" value="ECO:0007669"/>
    <property type="project" value="UniProtKB-KW"/>
</dbReference>
<evidence type="ECO:0000256" key="11">
    <source>
        <dbReference type="SAM" id="Phobius"/>
    </source>
</evidence>
<name>A0A2V2YNV3_9BACL</name>
<dbReference type="InterPro" id="IPR003439">
    <property type="entry name" value="ABC_transporter-like_ATP-bd"/>
</dbReference>
<keyword evidence="15" id="KW-1185">Reference proteome</keyword>
<evidence type="ECO:0000256" key="6">
    <source>
        <dbReference type="ARBA" id="ARBA00022807"/>
    </source>
</evidence>
<keyword evidence="2" id="KW-0813">Transport</keyword>
<evidence type="ECO:0000256" key="2">
    <source>
        <dbReference type="ARBA" id="ARBA00022448"/>
    </source>
</evidence>
<dbReference type="InterPro" id="IPR027417">
    <property type="entry name" value="P-loop_NTPase"/>
</dbReference>
<dbReference type="CDD" id="cd03254">
    <property type="entry name" value="ABCC_Glucan_exporter_like"/>
    <property type="match status" value="1"/>
</dbReference>
<dbReference type="EMBL" id="QGTQ01000031">
    <property type="protein sequence ID" value="PWV94380.1"/>
    <property type="molecule type" value="Genomic_DNA"/>
</dbReference>
<dbReference type="Gene3D" id="1.20.1560.10">
    <property type="entry name" value="ABC transporter type 1, transmembrane domain"/>
    <property type="match status" value="1"/>
</dbReference>
<dbReference type="PROSITE" id="PS50893">
    <property type="entry name" value="ABC_TRANSPORTER_2"/>
    <property type="match status" value="1"/>
</dbReference>
<dbReference type="PROSITE" id="PS00211">
    <property type="entry name" value="ABC_TRANSPORTER_1"/>
    <property type="match status" value="1"/>
</dbReference>
<proteinExistence type="predicted"/>
<dbReference type="SMART" id="SM00382">
    <property type="entry name" value="AAA"/>
    <property type="match status" value="1"/>
</dbReference>
<feature type="domain" description="ABC transmembrane type-1" evidence="13">
    <location>
        <begin position="47"/>
        <end position="331"/>
    </location>
</feature>
<dbReference type="SUPFAM" id="SSF52540">
    <property type="entry name" value="P-loop containing nucleoside triphosphate hydrolases"/>
    <property type="match status" value="1"/>
</dbReference>
<evidence type="ECO:0000256" key="3">
    <source>
        <dbReference type="ARBA" id="ARBA00022475"/>
    </source>
</evidence>
<dbReference type="GO" id="GO:0005886">
    <property type="term" value="C:plasma membrane"/>
    <property type="evidence" value="ECO:0007669"/>
    <property type="project" value="UniProtKB-SubCell"/>
</dbReference>
<dbReference type="AlphaFoldDB" id="A0A2V2YNV3"/>
<keyword evidence="6" id="KW-0645">Protease</keyword>
<comment type="subcellular location">
    <subcellularLocation>
        <location evidence="1">Cell membrane</location>
        <topology evidence="1">Multi-pass membrane protein</topology>
    </subcellularLocation>
</comment>
<keyword evidence="4 11" id="KW-0812">Transmembrane</keyword>
<feature type="transmembrane region" description="Helical" evidence="11">
    <location>
        <begin position="159"/>
        <end position="182"/>
    </location>
</feature>
<dbReference type="FunFam" id="3.40.50.300:FF:000299">
    <property type="entry name" value="ABC transporter ATP-binding protein/permease"/>
    <property type="match status" value="1"/>
</dbReference>
<dbReference type="Pfam" id="PF00005">
    <property type="entry name" value="ABC_tran"/>
    <property type="match status" value="1"/>
</dbReference>
<dbReference type="SUPFAM" id="SSF90123">
    <property type="entry name" value="ABC transporter transmembrane region"/>
    <property type="match status" value="1"/>
</dbReference>
<evidence type="ECO:0000256" key="4">
    <source>
        <dbReference type="ARBA" id="ARBA00022692"/>
    </source>
</evidence>
<organism evidence="14 15">
    <name type="scientific">Paenibacillus cellulosilyticus</name>
    <dbReference type="NCBI Taxonomy" id="375489"/>
    <lineage>
        <taxon>Bacteria</taxon>
        <taxon>Bacillati</taxon>
        <taxon>Bacillota</taxon>
        <taxon>Bacilli</taxon>
        <taxon>Bacillales</taxon>
        <taxon>Paenibacillaceae</taxon>
        <taxon>Paenibacillus</taxon>
    </lineage>
</organism>
<evidence type="ECO:0000256" key="9">
    <source>
        <dbReference type="ARBA" id="ARBA00023136"/>
    </source>
</evidence>
<feature type="transmembrane region" description="Helical" evidence="11">
    <location>
        <begin position="44"/>
        <end position="65"/>
    </location>
</feature>
<feature type="compositionally biased region" description="Polar residues" evidence="10">
    <location>
        <begin position="1"/>
        <end position="10"/>
    </location>
</feature>
<gene>
    <name evidence="14" type="ORF">DFQ01_1319</name>
</gene>
<dbReference type="PANTHER" id="PTHR43394">
    <property type="entry name" value="ATP-DEPENDENT PERMEASE MDL1, MITOCHONDRIAL"/>
    <property type="match status" value="1"/>
</dbReference>
<dbReference type="InterPro" id="IPR011527">
    <property type="entry name" value="ABC1_TM_dom"/>
</dbReference>
<evidence type="ECO:0000256" key="10">
    <source>
        <dbReference type="SAM" id="MobiDB-lite"/>
    </source>
</evidence>
<sequence length="619" mass="69452">MSDPKPTQTPIIAKPSSGDNSGNRPANRTAAFRALLSYAKPHRWMFAAVFGSALLAISADLLQPYLVKIAIDDELLTGEHEMRKLIILGAVYLLMAVVSFAFGYLQSVLVQRIGQSIVARLREDLFRHITNQSMSFFDRHPIGSLVTNESSDTETISQFFTQVLISLVRDGLMLILVVAFMFSLDARLAAFCLLLFPVIIGIAIAFRRALRQSYQRARSQLSRVIAFVAENLSGMSLTQAFRQEQEQRRRFAEKNSNYLRESLREIRTSVMFNRTYDTLGNIAVALVVWLGGLAVLDNAIAFGVLYAFINYIRQFFQPINQMTQQWNTLQSTFVSVERLWRIFSQEPEVKEPSADEAVRPAPAAVRGAIDFNGVSFAYIEGRDVLRELDLHIQPGEFIGIVGTTGAGKSSLVNLLARFYDVRAGNIMIDGIDVKRMPQDDLHRIVGLVQQEPFLYSGSIIDNVRLFREEITREQAIEACRLVGAHAMIMRLKDGYDTRLSERGSGLSAGERQLLSFARIVVHQPRILILDEATANLDSHTERLIQQALHVVSEGRTTLVIAHRLSTIQHADRIIVMRNGLIEEQGTHATLLEDRGYYAELYAHSRRGGTLSHAEGRLSV</sequence>
<dbReference type="PANTHER" id="PTHR43394:SF1">
    <property type="entry name" value="ATP-BINDING CASSETTE SUB-FAMILY B MEMBER 10, MITOCHONDRIAL"/>
    <property type="match status" value="1"/>
</dbReference>
<feature type="transmembrane region" description="Helical" evidence="11">
    <location>
        <begin position="282"/>
        <end position="309"/>
    </location>
</feature>
<keyword evidence="6" id="KW-0788">Thiol protease</keyword>
<evidence type="ECO:0000256" key="1">
    <source>
        <dbReference type="ARBA" id="ARBA00004651"/>
    </source>
</evidence>
<dbReference type="InterPro" id="IPR036640">
    <property type="entry name" value="ABC1_TM_sf"/>
</dbReference>
<comment type="caution">
    <text evidence="14">The sequence shown here is derived from an EMBL/GenBank/DDBJ whole genome shotgun (WGS) entry which is preliminary data.</text>
</comment>
<feature type="region of interest" description="Disordered" evidence="10">
    <location>
        <begin position="1"/>
        <end position="25"/>
    </location>
</feature>
<dbReference type="PROSITE" id="PS50929">
    <property type="entry name" value="ABC_TM1F"/>
    <property type="match status" value="1"/>
</dbReference>
<keyword evidence="5" id="KW-0547">Nucleotide-binding</keyword>
<evidence type="ECO:0000256" key="5">
    <source>
        <dbReference type="ARBA" id="ARBA00022741"/>
    </source>
</evidence>
<keyword evidence="8 11" id="KW-1133">Transmembrane helix</keyword>
<dbReference type="CDD" id="cd18544">
    <property type="entry name" value="ABC_6TM_TmrA_like"/>
    <property type="match status" value="1"/>
</dbReference>
<dbReference type="GO" id="GO:0015421">
    <property type="term" value="F:ABC-type oligopeptide transporter activity"/>
    <property type="evidence" value="ECO:0007669"/>
    <property type="project" value="TreeGrafter"/>
</dbReference>
<evidence type="ECO:0000256" key="7">
    <source>
        <dbReference type="ARBA" id="ARBA00022840"/>
    </source>
</evidence>
<evidence type="ECO:0000313" key="14">
    <source>
        <dbReference type="EMBL" id="PWV94380.1"/>
    </source>
</evidence>
<feature type="transmembrane region" description="Helical" evidence="11">
    <location>
        <begin position="188"/>
        <end position="206"/>
    </location>
</feature>
<dbReference type="GO" id="GO:0016887">
    <property type="term" value="F:ATP hydrolysis activity"/>
    <property type="evidence" value="ECO:0007669"/>
    <property type="project" value="InterPro"/>
</dbReference>
<dbReference type="InterPro" id="IPR003593">
    <property type="entry name" value="AAA+_ATPase"/>
</dbReference>
<reference evidence="14 15" key="1">
    <citation type="submission" date="2018-05" db="EMBL/GenBank/DDBJ databases">
        <title>Genomic Encyclopedia of Type Strains, Phase III (KMG-III): the genomes of soil and plant-associated and newly described type strains.</title>
        <authorList>
            <person name="Whitman W."/>
        </authorList>
    </citation>
    <scope>NUCLEOTIDE SEQUENCE [LARGE SCALE GENOMIC DNA]</scope>
    <source>
        <strain evidence="14 15">CECT 5696</strain>
    </source>
</reference>
<evidence type="ECO:0000313" key="15">
    <source>
        <dbReference type="Proteomes" id="UP000246635"/>
    </source>
</evidence>
<keyword evidence="7 14" id="KW-0067">ATP-binding</keyword>
<evidence type="ECO:0000256" key="8">
    <source>
        <dbReference type="ARBA" id="ARBA00022989"/>
    </source>
</evidence>
<accession>A0A2V2YNV3</accession>
<feature type="transmembrane region" description="Helical" evidence="11">
    <location>
        <begin position="85"/>
        <end position="105"/>
    </location>
</feature>
<dbReference type="InterPro" id="IPR017871">
    <property type="entry name" value="ABC_transporter-like_CS"/>
</dbReference>
<dbReference type="InterPro" id="IPR039421">
    <property type="entry name" value="Type_1_exporter"/>
</dbReference>
<dbReference type="GO" id="GO:0008234">
    <property type="term" value="F:cysteine-type peptidase activity"/>
    <property type="evidence" value="ECO:0007669"/>
    <property type="project" value="UniProtKB-KW"/>
</dbReference>
<dbReference type="Proteomes" id="UP000246635">
    <property type="component" value="Unassembled WGS sequence"/>
</dbReference>
<dbReference type="Pfam" id="PF00664">
    <property type="entry name" value="ABC_membrane"/>
    <property type="match status" value="1"/>
</dbReference>
<keyword evidence="6" id="KW-0378">Hydrolase</keyword>
<protein>
    <submittedName>
        <fullName evidence="14">ATP-binding cassette subfamily B protein</fullName>
    </submittedName>
</protein>
<evidence type="ECO:0000259" key="13">
    <source>
        <dbReference type="PROSITE" id="PS50929"/>
    </source>
</evidence>
<evidence type="ECO:0000259" key="12">
    <source>
        <dbReference type="PROSITE" id="PS50893"/>
    </source>
</evidence>
<dbReference type="RefSeq" id="WP_174812508.1">
    <property type="nucleotide sequence ID" value="NZ_CP054612.1"/>
</dbReference>
<keyword evidence="9 11" id="KW-0472">Membrane</keyword>
<dbReference type="Gene3D" id="3.40.50.300">
    <property type="entry name" value="P-loop containing nucleotide triphosphate hydrolases"/>
    <property type="match status" value="1"/>
</dbReference>
<feature type="domain" description="ABC transporter" evidence="12">
    <location>
        <begin position="369"/>
        <end position="603"/>
    </location>
</feature>
<keyword evidence="3" id="KW-1003">Cell membrane</keyword>